<feature type="transmembrane region" description="Helical" evidence="5">
    <location>
        <begin position="229"/>
        <end position="245"/>
    </location>
</feature>
<protein>
    <recommendedName>
        <fullName evidence="6">O-antigen ligase-related domain-containing protein</fullName>
    </recommendedName>
</protein>
<keyword evidence="2 5" id="KW-0812">Transmembrane</keyword>
<keyword evidence="4 5" id="KW-0472">Membrane</keyword>
<comment type="caution">
    <text evidence="7">The sequence shown here is derived from an EMBL/GenBank/DDBJ whole genome shotgun (WGS) entry which is preliminary data.</text>
</comment>
<feature type="transmembrane region" description="Helical" evidence="5">
    <location>
        <begin position="166"/>
        <end position="183"/>
    </location>
</feature>
<gene>
    <name evidence="7" type="ORF">HMPREF1068_01351</name>
</gene>
<dbReference type="InterPro" id="IPR011990">
    <property type="entry name" value="TPR-like_helical_dom_sf"/>
</dbReference>
<comment type="subcellular location">
    <subcellularLocation>
        <location evidence="1">Membrane</location>
        <topology evidence="1">Multi-pass membrane protein</topology>
    </subcellularLocation>
</comment>
<evidence type="ECO:0000256" key="4">
    <source>
        <dbReference type="ARBA" id="ARBA00023136"/>
    </source>
</evidence>
<dbReference type="SUPFAM" id="SSF48452">
    <property type="entry name" value="TPR-like"/>
    <property type="match status" value="1"/>
</dbReference>
<feature type="transmembrane region" description="Helical" evidence="5">
    <location>
        <begin position="195"/>
        <end position="223"/>
    </location>
</feature>
<feature type="transmembrane region" description="Helical" evidence="5">
    <location>
        <begin position="123"/>
        <end position="146"/>
    </location>
</feature>
<feature type="transmembrane region" description="Helical" evidence="5">
    <location>
        <begin position="72"/>
        <end position="91"/>
    </location>
</feature>
<evidence type="ECO:0000256" key="5">
    <source>
        <dbReference type="SAM" id="Phobius"/>
    </source>
</evidence>
<feature type="transmembrane region" description="Helical" evidence="5">
    <location>
        <begin position="47"/>
        <end position="65"/>
    </location>
</feature>
<organism evidence="7 8">
    <name type="scientific">Bacteroides nordii CL02T12C05</name>
    <dbReference type="NCBI Taxonomy" id="997884"/>
    <lineage>
        <taxon>Bacteria</taxon>
        <taxon>Pseudomonadati</taxon>
        <taxon>Bacteroidota</taxon>
        <taxon>Bacteroidia</taxon>
        <taxon>Bacteroidales</taxon>
        <taxon>Bacteroidaceae</taxon>
        <taxon>Bacteroides</taxon>
    </lineage>
</organism>
<evidence type="ECO:0000259" key="6">
    <source>
        <dbReference type="Pfam" id="PF04932"/>
    </source>
</evidence>
<dbReference type="HOGENOM" id="CLU_030792_1_0_10"/>
<proteinExistence type="predicted"/>
<dbReference type="InterPro" id="IPR051533">
    <property type="entry name" value="WaaL-like"/>
</dbReference>
<evidence type="ECO:0000313" key="8">
    <source>
        <dbReference type="Proteomes" id="UP000003089"/>
    </source>
</evidence>
<keyword evidence="8" id="KW-1185">Reference proteome</keyword>
<name>I9GXH4_9BACE</name>
<sequence length="579" mass="66811">MKICIESCLQQNRNYCFKMIFACICFLFIGAVYFIPDLCADRFHTPVLLWTGCLLGILGIIISILEYRGIVLYIPVFLIILYLCWGVGWLFTSSLNYYSVSLFFIDNMMLLLLYYYFSHYQYYLPFCFLLVILAGSLSLVAFLQLFGIWQSYSSVFIITGTFDNPAGISAILVALLPFTFYFFSVKSKLQRRLSVIICVMVVIIILLSNARAAILAMVVVLGYFFKRKFLFICCIGLLLVLLYLLKPDSANGRFVIWRCCVQAIIDSPLSGTGEFNVWYMLNQANFFVAHPNEIWAILLSDNIHHPFNEYLKVMVERGLIGLVPIIGIMVYSVSNYCRHITPEKKCAYWSLVAIAICSLFSYPFEYEIIKIVFISSFFILVIHPFISDNNRRVKVKVCRWGIFLLSSFLFVNVFYQGFYDILWTNLLKCGNSCDAKMESEYDKLYQKSFLGQQSAFLYNYSVVLYQAGKYKRGNDILLECSKKMNDYDVQLLQGYNYLEMEDLPRAEESFNVASNMIPCRLVPLYELFRIYVSTGRDYLALETAQHIINMPVKIVSTKTNFIKKKVGNYLEQAKKGGAL</sequence>
<feature type="transmembrane region" description="Helical" evidence="5">
    <location>
        <begin position="346"/>
        <end position="362"/>
    </location>
</feature>
<dbReference type="PATRIC" id="fig|997884.3.peg.1376"/>
<reference evidence="7 8" key="1">
    <citation type="submission" date="2012-02" db="EMBL/GenBank/DDBJ databases">
        <title>The Genome Sequence of Bacteroides nordii CL02T12C05.</title>
        <authorList>
            <consortium name="The Broad Institute Genome Sequencing Platform"/>
            <person name="Earl A."/>
            <person name="Ward D."/>
            <person name="Feldgarden M."/>
            <person name="Gevers D."/>
            <person name="Zitomersky N.L."/>
            <person name="Coyne M.J."/>
            <person name="Comstock L.E."/>
            <person name="Young S.K."/>
            <person name="Zeng Q."/>
            <person name="Gargeya S."/>
            <person name="Fitzgerald M."/>
            <person name="Haas B."/>
            <person name="Abouelleil A."/>
            <person name="Alvarado L."/>
            <person name="Arachchi H.M."/>
            <person name="Berlin A."/>
            <person name="Chapman S.B."/>
            <person name="Gearin G."/>
            <person name="Goldberg J."/>
            <person name="Griggs A."/>
            <person name="Gujja S."/>
            <person name="Hansen M."/>
            <person name="Heiman D."/>
            <person name="Howarth C."/>
            <person name="Larimer J."/>
            <person name="Lui A."/>
            <person name="MacDonald P.J.P."/>
            <person name="McCowen C."/>
            <person name="Montmayeur A."/>
            <person name="Murphy C."/>
            <person name="Neiman D."/>
            <person name="Pearson M."/>
            <person name="Priest M."/>
            <person name="Roberts A."/>
            <person name="Saif S."/>
            <person name="Shea T."/>
            <person name="Sisk P."/>
            <person name="Stolte C."/>
            <person name="Sykes S."/>
            <person name="Wortman J."/>
            <person name="Nusbaum C."/>
            <person name="Birren B."/>
        </authorList>
    </citation>
    <scope>NUCLEOTIDE SEQUENCE [LARGE SCALE GENOMIC DNA]</scope>
    <source>
        <strain evidence="7 8">CL02T12C05</strain>
    </source>
</reference>
<evidence type="ECO:0000256" key="2">
    <source>
        <dbReference type="ARBA" id="ARBA00022692"/>
    </source>
</evidence>
<keyword evidence="3 5" id="KW-1133">Transmembrane helix</keyword>
<dbReference type="PANTHER" id="PTHR37422:SF13">
    <property type="entry name" value="LIPOPOLYSACCHARIDE BIOSYNTHESIS PROTEIN PA4999-RELATED"/>
    <property type="match status" value="1"/>
</dbReference>
<evidence type="ECO:0000256" key="1">
    <source>
        <dbReference type="ARBA" id="ARBA00004141"/>
    </source>
</evidence>
<dbReference type="EMBL" id="AGXS01000015">
    <property type="protein sequence ID" value="EIY51804.1"/>
    <property type="molecule type" value="Genomic_DNA"/>
</dbReference>
<evidence type="ECO:0000313" key="7">
    <source>
        <dbReference type="EMBL" id="EIY51804.1"/>
    </source>
</evidence>
<feature type="transmembrane region" description="Helical" evidence="5">
    <location>
        <begin position="97"/>
        <end position="116"/>
    </location>
</feature>
<dbReference type="InterPro" id="IPR007016">
    <property type="entry name" value="O-antigen_ligase-rel_domated"/>
</dbReference>
<accession>I9GXH4</accession>
<feature type="transmembrane region" description="Helical" evidence="5">
    <location>
        <begin position="368"/>
        <end position="386"/>
    </location>
</feature>
<evidence type="ECO:0000256" key="3">
    <source>
        <dbReference type="ARBA" id="ARBA00022989"/>
    </source>
</evidence>
<feature type="transmembrane region" description="Helical" evidence="5">
    <location>
        <begin position="15"/>
        <end position="35"/>
    </location>
</feature>
<dbReference type="PANTHER" id="PTHR37422">
    <property type="entry name" value="TEICHURONIC ACID BIOSYNTHESIS PROTEIN TUAE"/>
    <property type="match status" value="1"/>
</dbReference>
<dbReference type="AlphaFoldDB" id="I9GXH4"/>
<dbReference type="GO" id="GO:0016020">
    <property type="term" value="C:membrane"/>
    <property type="evidence" value="ECO:0007669"/>
    <property type="project" value="UniProtKB-SubCell"/>
</dbReference>
<feature type="transmembrane region" description="Helical" evidence="5">
    <location>
        <begin position="398"/>
        <end position="419"/>
    </location>
</feature>
<dbReference type="STRING" id="997884.HMPREF1068_01351"/>
<dbReference type="Pfam" id="PF04932">
    <property type="entry name" value="Wzy_C"/>
    <property type="match status" value="1"/>
</dbReference>
<dbReference type="Proteomes" id="UP000003089">
    <property type="component" value="Unassembled WGS sequence"/>
</dbReference>
<dbReference type="eggNOG" id="COG3307">
    <property type="taxonomic scope" value="Bacteria"/>
</dbReference>
<feature type="domain" description="O-antigen ligase-related" evidence="6">
    <location>
        <begin position="197"/>
        <end position="324"/>
    </location>
</feature>